<accession>A0A8I1EBX1</accession>
<protein>
    <submittedName>
        <fullName evidence="1">Uncharacterized protein</fullName>
    </submittedName>
</protein>
<dbReference type="Proteomes" id="UP000637061">
    <property type="component" value="Unassembled WGS sequence"/>
</dbReference>
<sequence>MNRLDEADIVKVRSKFSALQVVQAIIWDVIRSGGEIPPHYDQTVSLADLAMENSKYTLTQESILSAIDILATYFPEMEHIFTRKNDGQAVCS</sequence>
<name>A0A8I1EBX1_PSEPU</name>
<reference evidence="1" key="1">
    <citation type="submission" date="2020-12" db="EMBL/GenBank/DDBJ databases">
        <title>Enhanced detection system for hospital associated transmission using whole genome sequencing surveillance.</title>
        <authorList>
            <person name="Harrison L.H."/>
            <person name="Van Tyne D."/>
            <person name="Marsh J.W."/>
            <person name="Griffith M.P."/>
            <person name="Snyder D.J."/>
            <person name="Cooper V.S."/>
            <person name="Mustapha M."/>
        </authorList>
    </citation>
    <scope>NUCLEOTIDE SEQUENCE</scope>
    <source>
        <strain evidence="1">PSB00042</strain>
    </source>
</reference>
<dbReference type="RefSeq" id="WP_198746071.1">
    <property type="nucleotide sequence ID" value="NZ_JAEHTE010000001.1"/>
</dbReference>
<evidence type="ECO:0000313" key="2">
    <source>
        <dbReference type="Proteomes" id="UP000637061"/>
    </source>
</evidence>
<proteinExistence type="predicted"/>
<gene>
    <name evidence="1" type="ORF">JEU22_00815</name>
</gene>
<dbReference type="AlphaFoldDB" id="A0A8I1EBX1"/>
<evidence type="ECO:0000313" key="1">
    <source>
        <dbReference type="EMBL" id="MBI6882454.1"/>
    </source>
</evidence>
<organism evidence="1 2">
    <name type="scientific">Pseudomonas putida</name>
    <name type="common">Arthrobacter siderocapsulatus</name>
    <dbReference type="NCBI Taxonomy" id="303"/>
    <lineage>
        <taxon>Bacteria</taxon>
        <taxon>Pseudomonadati</taxon>
        <taxon>Pseudomonadota</taxon>
        <taxon>Gammaproteobacteria</taxon>
        <taxon>Pseudomonadales</taxon>
        <taxon>Pseudomonadaceae</taxon>
        <taxon>Pseudomonas</taxon>
    </lineage>
</organism>
<dbReference type="EMBL" id="JAEHTE010000001">
    <property type="protein sequence ID" value="MBI6882454.1"/>
    <property type="molecule type" value="Genomic_DNA"/>
</dbReference>
<comment type="caution">
    <text evidence="1">The sequence shown here is derived from an EMBL/GenBank/DDBJ whole genome shotgun (WGS) entry which is preliminary data.</text>
</comment>